<protein>
    <submittedName>
        <fullName evidence="1">Uncharacterized protein</fullName>
    </submittedName>
</protein>
<evidence type="ECO:0000313" key="1">
    <source>
        <dbReference type="EMBL" id="GAL82697.1"/>
    </source>
</evidence>
<sequence length="44" mass="5417">MKYNQNKNQDFQNLIEKYLDGKITIEEVKKLVNYYESFQETHEC</sequence>
<gene>
    <name evidence="1" type="ORF">JCM19274_262</name>
</gene>
<dbReference type="AlphaFoldDB" id="A0A090X7A6"/>
<evidence type="ECO:0000313" key="2">
    <source>
        <dbReference type="Proteomes" id="UP000029643"/>
    </source>
</evidence>
<reference evidence="1 2" key="1">
    <citation type="journal article" date="2014" name="Genome Announc.">
        <title>Draft Genome Sequences of Marine Flavobacterium Algibacter lectus Strains SS8 and NR4.</title>
        <authorList>
            <person name="Takatani N."/>
            <person name="Nakanishi M."/>
            <person name="Meirelles P."/>
            <person name="Mino S."/>
            <person name="Suda W."/>
            <person name="Oshima K."/>
            <person name="Hattori M."/>
            <person name="Ohkuma M."/>
            <person name="Hosokawa M."/>
            <person name="Miyashita K."/>
            <person name="Thompson F.L."/>
            <person name="Niwa A."/>
            <person name="Sawabe T."/>
            <person name="Sawabe T."/>
        </authorList>
    </citation>
    <scope>NUCLEOTIDE SEQUENCE [LARGE SCALE GENOMIC DNA]</scope>
    <source>
        <strain evidence="2">JCM19274</strain>
    </source>
</reference>
<name>A0A090X7A6_9FLAO</name>
<comment type="caution">
    <text evidence="1">The sequence shown here is derived from an EMBL/GenBank/DDBJ whole genome shotgun (WGS) entry which is preliminary data.</text>
</comment>
<dbReference type="EMBL" id="BBNU01000041">
    <property type="protein sequence ID" value="GAL82697.1"/>
    <property type="molecule type" value="Genomic_DNA"/>
</dbReference>
<accession>A0A090X7A6</accession>
<proteinExistence type="predicted"/>
<organism evidence="1 2">
    <name type="scientific">Algibacter lectus</name>
    <dbReference type="NCBI Taxonomy" id="221126"/>
    <lineage>
        <taxon>Bacteria</taxon>
        <taxon>Pseudomonadati</taxon>
        <taxon>Bacteroidota</taxon>
        <taxon>Flavobacteriia</taxon>
        <taxon>Flavobacteriales</taxon>
        <taxon>Flavobacteriaceae</taxon>
        <taxon>Algibacter</taxon>
    </lineage>
</organism>
<dbReference type="Proteomes" id="UP000029643">
    <property type="component" value="Unassembled WGS sequence"/>
</dbReference>